<accession>A0A1Y6CJN4</accession>
<sequence length="323" mass="35246">MERILLDLHCHLVPLTPAATEGLKGIAWRGAGPALEIDGYLLAAPSVYRVEALLDWMDRNAVERAWISVPPPLYRLELEAGPAAHWIACLNEGLAEVAARHPDRLAPLVHLPVQHPALAAETAQAWIARGLPRFAMPAGSANRQLILSDAAYDPLWQALDEAGAFLFLHPCKGCDPRYEPFYLHNLLGSPVETALAAAHLALSGILDRHRRMTLCLAHGGGATAAVAGRLERGQVTGRPGADTGAERPRQVFRRVAVDCICHDPATLALAAAAHGEDNLYFGSDWPFSMGLPEPHRQLADCSPDLRRQMFETNPRRLLARFPR</sequence>
<protein>
    <submittedName>
        <fullName evidence="3">Aminocarboxymuconate-semialdehyde decarboxylase</fullName>
    </submittedName>
</protein>
<dbReference type="PANTHER" id="PTHR21240:SF28">
    <property type="entry name" value="ISO-OROTATE DECARBOXYLASE (EUROFUNG)"/>
    <property type="match status" value="1"/>
</dbReference>
<dbReference type="GO" id="GO:0016787">
    <property type="term" value="F:hydrolase activity"/>
    <property type="evidence" value="ECO:0007669"/>
    <property type="project" value="InterPro"/>
</dbReference>
<organism evidence="3 4">
    <name type="scientific">Tistlia consotensis USBA 355</name>
    <dbReference type="NCBI Taxonomy" id="560819"/>
    <lineage>
        <taxon>Bacteria</taxon>
        <taxon>Pseudomonadati</taxon>
        <taxon>Pseudomonadota</taxon>
        <taxon>Alphaproteobacteria</taxon>
        <taxon>Rhodospirillales</taxon>
        <taxon>Rhodovibrionaceae</taxon>
        <taxon>Tistlia</taxon>
    </lineage>
</organism>
<evidence type="ECO:0000259" key="2">
    <source>
        <dbReference type="Pfam" id="PF04909"/>
    </source>
</evidence>
<dbReference type="AlphaFoldDB" id="A0A1Y6CJN4"/>
<keyword evidence="4" id="KW-1185">Reference proteome</keyword>
<dbReference type="SUPFAM" id="SSF51556">
    <property type="entry name" value="Metallo-dependent hydrolases"/>
    <property type="match status" value="1"/>
</dbReference>
<dbReference type="InterPro" id="IPR032466">
    <property type="entry name" value="Metal_Hydrolase"/>
</dbReference>
<dbReference type="PANTHER" id="PTHR21240">
    <property type="entry name" value="2-AMINO-3-CARBOXYLMUCONATE-6-SEMIALDEHYDE DECARBOXYLASE"/>
    <property type="match status" value="1"/>
</dbReference>
<keyword evidence="1" id="KW-0456">Lyase</keyword>
<dbReference type="GO" id="GO:0005737">
    <property type="term" value="C:cytoplasm"/>
    <property type="evidence" value="ECO:0007669"/>
    <property type="project" value="TreeGrafter"/>
</dbReference>
<dbReference type="GO" id="GO:0019748">
    <property type="term" value="P:secondary metabolic process"/>
    <property type="evidence" value="ECO:0007669"/>
    <property type="project" value="TreeGrafter"/>
</dbReference>
<dbReference type="Pfam" id="PF04909">
    <property type="entry name" value="Amidohydro_2"/>
    <property type="match status" value="1"/>
</dbReference>
<reference evidence="3 4" key="1">
    <citation type="submission" date="2017-04" db="EMBL/GenBank/DDBJ databases">
        <authorList>
            <person name="Afonso C.L."/>
            <person name="Miller P.J."/>
            <person name="Scott M.A."/>
            <person name="Spackman E."/>
            <person name="Goraichik I."/>
            <person name="Dimitrov K.M."/>
            <person name="Suarez D.L."/>
            <person name="Swayne D.E."/>
        </authorList>
    </citation>
    <scope>NUCLEOTIDE SEQUENCE [LARGE SCALE GENOMIC DNA]</scope>
    <source>
        <strain evidence="3 4">USBA 355</strain>
    </source>
</reference>
<name>A0A1Y6CJN4_9PROT</name>
<evidence type="ECO:0000256" key="1">
    <source>
        <dbReference type="ARBA" id="ARBA00023239"/>
    </source>
</evidence>
<feature type="domain" description="Amidohydrolase-related" evidence="2">
    <location>
        <begin position="7"/>
        <end position="318"/>
    </location>
</feature>
<dbReference type="InterPro" id="IPR006680">
    <property type="entry name" value="Amidohydro-rel"/>
</dbReference>
<dbReference type="InterPro" id="IPR032465">
    <property type="entry name" value="ACMSD"/>
</dbReference>
<dbReference type="Gene3D" id="3.20.20.140">
    <property type="entry name" value="Metal-dependent hydrolases"/>
    <property type="match status" value="1"/>
</dbReference>
<gene>
    <name evidence="3" type="ORF">SAMN05428998_12950</name>
</gene>
<dbReference type="STRING" id="560819.SAMN05428998_12950"/>
<dbReference type="EMBL" id="FWZX01000029">
    <property type="protein sequence ID" value="SMF70565.1"/>
    <property type="molecule type" value="Genomic_DNA"/>
</dbReference>
<evidence type="ECO:0000313" key="3">
    <source>
        <dbReference type="EMBL" id="SMF70565.1"/>
    </source>
</evidence>
<evidence type="ECO:0000313" key="4">
    <source>
        <dbReference type="Proteomes" id="UP000192917"/>
    </source>
</evidence>
<dbReference type="Proteomes" id="UP000192917">
    <property type="component" value="Unassembled WGS sequence"/>
</dbReference>
<proteinExistence type="predicted"/>
<dbReference type="GO" id="GO:0016831">
    <property type="term" value="F:carboxy-lyase activity"/>
    <property type="evidence" value="ECO:0007669"/>
    <property type="project" value="InterPro"/>
</dbReference>